<dbReference type="AlphaFoldDB" id="A0AAF0U992"/>
<protein>
    <recommendedName>
        <fullName evidence="4">CCHC-type domain-containing protein</fullName>
    </recommendedName>
</protein>
<reference evidence="2" key="1">
    <citation type="submission" date="2023-08" db="EMBL/GenBank/DDBJ databases">
        <title>A de novo genome assembly of Solanum verrucosum Schlechtendal, a Mexican diploid species geographically isolated from the other diploid A-genome species in potato relatives.</title>
        <authorList>
            <person name="Hosaka K."/>
        </authorList>
    </citation>
    <scope>NUCLEOTIDE SEQUENCE</scope>
    <source>
        <tissue evidence="2">Young leaves</tissue>
    </source>
</reference>
<evidence type="ECO:0000313" key="2">
    <source>
        <dbReference type="EMBL" id="WMV41593.1"/>
    </source>
</evidence>
<dbReference type="Proteomes" id="UP001234989">
    <property type="component" value="Chromosome 8"/>
</dbReference>
<dbReference type="EMBL" id="CP133619">
    <property type="protein sequence ID" value="WMV41593.1"/>
    <property type="molecule type" value="Genomic_DNA"/>
</dbReference>
<sequence>MVDPRSRMSKFVFGVSHLVVKECRMDIVVHNMDISRLMVRAQHIDKEKLKGRSREKKRSRIDNGTFYNDRSDGHGHPTFRQRFSEQGSSNAPPRSNNERVSNPKPQGGNHRGYLLPTCGRYGKKHEGRCLIDMDCCLCCGETSHKMRDCLIIKAKGREGKQSPPSGSGSNAPKEN</sequence>
<accession>A0AAF0U992</accession>
<evidence type="ECO:0000313" key="3">
    <source>
        <dbReference type="Proteomes" id="UP001234989"/>
    </source>
</evidence>
<name>A0AAF0U992_SOLVR</name>
<evidence type="ECO:0008006" key="4">
    <source>
        <dbReference type="Google" id="ProtNLM"/>
    </source>
</evidence>
<evidence type="ECO:0000256" key="1">
    <source>
        <dbReference type="SAM" id="MobiDB-lite"/>
    </source>
</evidence>
<feature type="region of interest" description="Disordered" evidence="1">
    <location>
        <begin position="154"/>
        <end position="175"/>
    </location>
</feature>
<organism evidence="2 3">
    <name type="scientific">Solanum verrucosum</name>
    <dbReference type="NCBI Taxonomy" id="315347"/>
    <lineage>
        <taxon>Eukaryota</taxon>
        <taxon>Viridiplantae</taxon>
        <taxon>Streptophyta</taxon>
        <taxon>Embryophyta</taxon>
        <taxon>Tracheophyta</taxon>
        <taxon>Spermatophyta</taxon>
        <taxon>Magnoliopsida</taxon>
        <taxon>eudicotyledons</taxon>
        <taxon>Gunneridae</taxon>
        <taxon>Pentapetalae</taxon>
        <taxon>asterids</taxon>
        <taxon>lamiids</taxon>
        <taxon>Solanales</taxon>
        <taxon>Solanaceae</taxon>
        <taxon>Solanoideae</taxon>
        <taxon>Solaneae</taxon>
        <taxon>Solanum</taxon>
    </lineage>
</organism>
<feature type="compositionally biased region" description="Polar residues" evidence="1">
    <location>
        <begin position="162"/>
        <end position="175"/>
    </location>
</feature>
<gene>
    <name evidence="2" type="ORF">MTR67_034978</name>
</gene>
<feature type="region of interest" description="Disordered" evidence="1">
    <location>
        <begin position="48"/>
        <end position="114"/>
    </location>
</feature>
<feature type="compositionally biased region" description="Polar residues" evidence="1">
    <location>
        <begin position="84"/>
        <end position="104"/>
    </location>
</feature>
<keyword evidence="3" id="KW-1185">Reference proteome</keyword>
<proteinExistence type="predicted"/>